<evidence type="ECO:0000313" key="2">
    <source>
        <dbReference type="Proteomes" id="UP001186974"/>
    </source>
</evidence>
<sequence length="383" mass="41104">HWIETRHSITHGDLPELPILRNTAAEILTELHAVFWSKLDARAQSRNSTTTSSPDPSAAAAAAEAAASSSSSSSSSPSSSSSLRRETRTTLKTFMKARRNEIKSNSNSNNNSSSKSSKSSKSSSSGKRTTDTALKSLLRAHHKPISPALPSSAATWTHASVLAVQLVEEKMLFPSPHKATPRSSGGDGGGGGGGGVSMAGAFLLWDPLLLALAQAPQTPDFASALVMILTMTVIMASRDAGYEWMREAAMQWVLHVLGGREWGSWRRGREKEVRAVMMCCLESCVGNPGVWSGRLARSICALDGKIGEEWAEVVGVAAVREEDGNGDVVREVDVQGMERELEEMSKPEPVVAESAWQELDDWKPVPWGVVARDVEDFVAPVVT</sequence>
<protein>
    <submittedName>
        <fullName evidence="1">Uncharacterized protein</fullName>
    </submittedName>
</protein>
<keyword evidence="2" id="KW-1185">Reference proteome</keyword>
<name>A0ACC3CW91_9PEZI</name>
<organism evidence="1 2">
    <name type="scientific">Coniosporium uncinatum</name>
    <dbReference type="NCBI Taxonomy" id="93489"/>
    <lineage>
        <taxon>Eukaryota</taxon>
        <taxon>Fungi</taxon>
        <taxon>Dikarya</taxon>
        <taxon>Ascomycota</taxon>
        <taxon>Pezizomycotina</taxon>
        <taxon>Dothideomycetes</taxon>
        <taxon>Dothideomycetes incertae sedis</taxon>
        <taxon>Coniosporium</taxon>
    </lineage>
</organism>
<evidence type="ECO:0000313" key="1">
    <source>
        <dbReference type="EMBL" id="KAK3045300.1"/>
    </source>
</evidence>
<proteinExistence type="predicted"/>
<dbReference type="EMBL" id="JAWDJW010010787">
    <property type="protein sequence ID" value="KAK3045300.1"/>
    <property type="molecule type" value="Genomic_DNA"/>
</dbReference>
<comment type="caution">
    <text evidence="1">The sequence shown here is derived from an EMBL/GenBank/DDBJ whole genome shotgun (WGS) entry which is preliminary data.</text>
</comment>
<dbReference type="Proteomes" id="UP001186974">
    <property type="component" value="Unassembled WGS sequence"/>
</dbReference>
<feature type="non-terminal residue" evidence="1">
    <location>
        <position position="1"/>
    </location>
</feature>
<reference evidence="1" key="1">
    <citation type="submission" date="2024-09" db="EMBL/GenBank/DDBJ databases">
        <title>Black Yeasts Isolated from many extreme environments.</title>
        <authorList>
            <person name="Coleine C."/>
            <person name="Stajich J.E."/>
            <person name="Selbmann L."/>
        </authorList>
    </citation>
    <scope>NUCLEOTIDE SEQUENCE</scope>
    <source>
        <strain evidence="1">CCFEE 5737</strain>
    </source>
</reference>
<gene>
    <name evidence="1" type="ORF">LTS18_014088</name>
</gene>
<accession>A0ACC3CW91</accession>